<evidence type="ECO:0000256" key="1">
    <source>
        <dbReference type="ARBA" id="ARBA00022603"/>
    </source>
</evidence>
<evidence type="ECO:0000313" key="4">
    <source>
        <dbReference type="EMBL" id="ABJ85879.1"/>
    </source>
</evidence>
<dbReference type="GO" id="GO:0032259">
    <property type="term" value="P:methylation"/>
    <property type="evidence" value="ECO:0007669"/>
    <property type="project" value="UniProtKB-KW"/>
</dbReference>
<gene>
    <name evidence="4" type="ordered locus">Acid_4920</name>
</gene>
<reference evidence="4" key="1">
    <citation type="submission" date="2006-10" db="EMBL/GenBank/DDBJ databases">
        <title>Complete sequence of Solibacter usitatus Ellin6076.</title>
        <authorList>
            <consortium name="US DOE Joint Genome Institute"/>
            <person name="Copeland A."/>
            <person name="Lucas S."/>
            <person name="Lapidus A."/>
            <person name="Barry K."/>
            <person name="Detter J.C."/>
            <person name="Glavina del Rio T."/>
            <person name="Hammon N."/>
            <person name="Israni S."/>
            <person name="Dalin E."/>
            <person name="Tice H."/>
            <person name="Pitluck S."/>
            <person name="Thompson L.S."/>
            <person name="Brettin T."/>
            <person name="Bruce D."/>
            <person name="Han C."/>
            <person name="Tapia R."/>
            <person name="Gilna P."/>
            <person name="Schmutz J."/>
            <person name="Larimer F."/>
            <person name="Land M."/>
            <person name="Hauser L."/>
            <person name="Kyrpides N."/>
            <person name="Mikhailova N."/>
            <person name="Janssen P.H."/>
            <person name="Kuske C.R."/>
            <person name="Richardson P."/>
        </authorList>
    </citation>
    <scope>NUCLEOTIDE SEQUENCE</scope>
    <source>
        <strain evidence="4">Ellin6076</strain>
    </source>
</reference>
<accession>Q01WT6</accession>
<dbReference type="InterPro" id="IPR029063">
    <property type="entry name" value="SAM-dependent_MTases_sf"/>
</dbReference>
<proteinExistence type="predicted"/>
<sequence length="275" mass="31037">MSPRVNRQAFTFTHNRDGERLRLPERLLLAVCRPIDAPALSVKTYSYTLDNALDYAKKMIPHFVERIKGKTVLDYGCGPGWQAVAMRQAGAKHVHAIDINDDWLNHGRDLAKRAGADGVTFSKTLDREKYDIVISLSAMEHFRDPGKELARMCSLTGEELLISWAEPWYSPYGTHLNGTTRLPWLNLWFAERTVLNVRNLYPDGSDGAKRFEDVRGGLNKLTVARFEKLISNVPGMRVEHLHLHSVKKVPLVTKIPVIRELMTGAITTILKPAKG</sequence>
<dbReference type="KEGG" id="sus:Acid_4920"/>
<keyword evidence="3" id="KW-0949">S-adenosyl-L-methionine</keyword>
<dbReference type="HOGENOM" id="CLU_968779_0_0_0"/>
<dbReference type="PANTHER" id="PTHR43464:SF19">
    <property type="entry name" value="UBIQUINONE BIOSYNTHESIS O-METHYLTRANSFERASE, MITOCHONDRIAL"/>
    <property type="match status" value="1"/>
</dbReference>
<dbReference type="PANTHER" id="PTHR43464">
    <property type="entry name" value="METHYLTRANSFERASE"/>
    <property type="match status" value="1"/>
</dbReference>
<dbReference type="InParanoid" id="Q01WT6"/>
<dbReference type="eggNOG" id="COG2264">
    <property type="taxonomic scope" value="Bacteria"/>
</dbReference>
<dbReference type="Gene3D" id="3.40.50.150">
    <property type="entry name" value="Vaccinia Virus protein VP39"/>
    <property type="match status" value="1"/>
</dbReference>
<organism evidence="4">
    <name type="scientific">Solibacter usitatus (strain Ellin6076)</name>
    <dbReference type="NCBI Taxonomy" id="234267"/>
    <lineage>
        <taxon>Bacteria</taxon>
        <taxon>Pseudomonadati</taxon>
        <taxon>Acidobacteriota</taxon>
        <taxon>Terriglobia</taxon>
        <taxon>Bryobacterales</taxon>
        <taxon>Solibacteraceae</taxon>
        <taxon>Candidatus Solibacter</taxon>
    </lineage>
</organism>
<dbReference type="GO" id="GO:0008168">
    <property type="term" value="F:methyltransferase activity"/>
    <property type="evidence" value="ECO:0007669"/>
    <property type="project" value="UniProtKB-KW"/>
</dbReference>
<dbReference type="AlphaFoldDB" id="Q01WT6"/>
<keyword evidence="2 4" id="KW-0808">Transferase</keyword>
<dbReference type="SUPFAM" id="SSF53335">
    <property type="entry name" value="S-adenosyl-L-methionine-dependent methyltransferases"/>
    <property type="match status" value="1"/>
</dbReference>
<dbReference type="OrthoDB" id="9772751at2"/>
<name>Q01WT6_SOLUE</name>
<evidence type="ECO:0000256" key="3">
    <source>
        <dbReference type="ARBA" id="ARBA00022691"/>
    </source>
</evidence>
<dbReference type="CDD" id="cd02440">
    <property type="entry name" value="AdoMet_MTases"/>
    <property type="match status" value="1"/>
</dbReference>
<dbReference type="STRING" id="234267.Acid_4920"/>
<dbReference type="EMBL" id="CP000473">
    <property type="protein sequence ID" value="ABJ85879.1"/>
    <property type="molecule type" value="Genomic_DNA"/>
</dbReference>
<evidence type="ECO:0000256" key="2">
    <source>
        <dbReference type="ARBA" id="ARBA00022679"/>
    </source>
</evidence>
<protein>
    <submittedName>
        <fullName evidence="4">Methyltransferase type 11</fullName>
    </submittedName>
</protein>
<keyword evidence="1 4" id="KW-0489">Methyltransferase</keyword>
<dbReference type="Pfam" id="PF13489">
    <property type="entry name" value="Methyltransf_23"/>
    <property type="match status" value="1"/>
</dbReference>